<evidence type="ECO:0000256" key="4">
    <source>
        <dbReference type="ARBA" id="ARBA00022692"/>
    </source>
</evidence>
<dbReference type="PANTHER" id="PTHR10283:SF82">
    <property type="entry name" value="SOLUTE CARRIER FAMILY 13 MEMBER 2"/>
    <property type="match status" value="1"/>
</dbReference>
<dbReference type="Proteomes" id="UP001596337">
    <property type="component" value="Unassembled WGS sequence"/>
</dbReference>
<feature type="transmembrane region" description="Helical" evidence="9">
    <location>
        <begin position="423"/>
        <end position="441"/>
    </location>
</feature>
<feature type="transmembrane region" description="Helical" evidence="9">
    <location>
        <begin position="261"/>
        <end position="280"/>
    </location>
</feature>
<evidence type="ECO:0000313" key="11">
    <source>
        <dbReference type="Proteomes" id="UP001596337"/>
    </source>
</evidence>
<feature type="transmembrane region" description="Helical" evidence="9">
    <location>
        <begin position="146"/>
        <end position="164"/>
    </location>
</feature>
<feature type="transmembrane region" description="Helical" evidence="9">
    <location>
        <begin position="107"/>
        <end position="125"/>
    </location>
</feature>
<dbReference type="PANTHER" id="PTHR10283">
    <property type="entry name" value="SOLUTE CARRIER FAMILY 13 MEMBER"/>
    <property type="match status" value="1"/>
</dbReference>
<evidence type="ECO:0000256" key="3">
    <source>
        <dbReference type="ARBA" id="ARBA00020150"/>
    </source>
</evidence>
<feature type="transmembrane region" description="Helical" evidence="9">
    <location>
        <begin position="453"/>
        <end position="477"/>
    </location>
</feature>
<keyword evidence="11" id="KW-1185">Reference proteome</keyword>
<feature type="transmembrane region" description="Helical" evidence="9">
    <location>
        <begin position="62"/>
        <end position="87"/>
    </location>
</feature>
<reference evidence="11" key="1">
    <citation type="journal article" date="2019" name="Int. J. Syst. Evol. Microbiol.">
        <title>The Global Catalogue of Microorganisms (GCM) 10K type strain sequencing project: providing services to taxonomists for standard genome sequencing and annotation.</title>
        <authorList>
            <consortium name="The Broad Institute Genomics Platform"/>
            <consortium name="The Broad Institute Genome Sequencing Center for Infectious Disease"/>
            <person name="Wu L."/>
            <person name="Ma J."/>
        </authorList>
    </citation>
    <scope>NUCLEOTIDE SEQUENCE [LARGE SCALE GENOMIC DNA]</scope>
    <source>
        <strain evidence="11">KCTC 32255</strain>
    </source>
</reference>
<name>A0ABW2C4H5_9PSEU</name>
<dbReference type="RefSeq" id="WP_345402807.1">
    <property type="nucleotide sequence ID" value="NZ_BAABLA010000112.1"/>
</dbReference>
<feature type="transmembrane region" description="Helical" evidence="9">
    <location>
        <begin position="386"/>
        <end position="403"/>
    </location>
</feature>
<keyword evidence="6 9" id="KW-0472">Membrane</keyword>
<dbReference type="Pfam" id="PF00939">
    <property type="entry name" value="Na_sulph_symp"/>
    <property type="match status" value="1"/>
</dbReference>
<gene>
    <name evidence="10" type="ORF">ACFQGD_19010</name>
</gene>
<comment type="similarity">
    <text evidence="2">Belongs to the SLC13A/DASS transporter (TC 2.A.47) family. NADC subfamily.</text>
</comment>
<evidence type="ECO:0000256" key="2">
    <source>
        <dbReference type="ARBA" id="ARBA00006772"/>
    </source>
</evidence>
<evidence type="ECO:0000256" key="9">
    <source>
        <dbReference type="SAM" id="Phobius"/>
    </source>
</evidence>
<dbReference type="InterPro" id="IPR001898">
    <property type="entry name" value="SLC13A/DASS"/>
</dbReference>
<keyword evidence="5 9" id="KW-1133">Transmembrane helix</keyword>
<proteinExistence type="inferred from homology"/>
<accession>A0ABW2C4H5</accession>
<evidence type="ECO:0000313" key="10">
    <source>
        <dbReference type="EMBL" id="MFC6869235.1"/>
    </source>
</evidence>
<evidence type="ECO:0000256" key="5">
    <source>
        <dbReference type="ARBA" id="ARBA00022989"/>
    </source>
</evidence>
<feature type="transmembrane region" description="Helical" evidence="9">
    <location>
        <begin position="342"/>
        <end position="365"/>
    </location>
</feature>
<evidence type="ECO:0000256" key="8">
    <source>
        <dbReference type="SAM" id="MobiDB-lite"/>
    </source>
</evidence>
<sequence>MTATLERARDGAEASAGQRPGADESYLSPGRMWFGRVLGPALGLAVYFLLPEDDALSSAARATAAITIVMAVWWMTEALPLAVTSLVPLVAFPLAGVLELDAATAPYASDTVFLFLGGFVIALAMQKWNLHKRIALVVMRAVGTKPKQLILGVMIATAFLSMWVSNTATTMMMLPIGISVLALVATRKATQDADADGGSGPVSEMFGDKDTKNFATCMMLAIAFAATIGGLATLIGSPPNLILAGFVETSYDGVTIGFADWMKIGVPLSATFLVIAWLLLTRVIYPTKLTDVVGGKDVIQSELDKLGRMSRGEWTVLAVFVSTALLWVFREPLAEWDALTSALPFVANLDDAIVAITAAIALFLLPVSSSKGRAVMAMDWRTAQSGIPWGVLLLFGGGLSLAAAVQETKLSEYIGSKVGGFDVLPTVVMVAAVCLVILLLTELTSNTATAATFLPVLGGVAVGMGIDPLLVLVPAAFAATCSFMLPVGTPPNAIVFGSGYVTMGQMVRGGVWLNVVGVVLITGAAMALGGWALGITL</sequence>
<dbReference type="CDD" id="cd01115">
    <property type="entry name" value="SLC13_permease"/>
    <property type="match status" value="1"/>
</dbReference>
<feature type="region of interest" description="Disordered" evidence="8">
    <location>
        <begin position="1"/>
        <end position="23"/>
    </location>
</feature>
<feature type="transmembrane region" description="Helical" evidence="9">
    <location>
        <begin position="214"/>
        <end position="235"/>
    </location>
</feature>
<protein>
    <recommendedName>
        <fullName evidence="3">Sodium-dependent dicarboxylate transporter SdcS</fullName>
    </recommendedName>
    <alternativeName>
        <fullName evidence="7">Na(+)/dicarboxylate symporter</fullName>
    </alternativeName>
</protein>
<dbReference type="EMBL" id="JBHSXX010000001">
    <property type="protein sequence ID" value="MFC6869235.1"/>
    <property type="molecule type" value="Genomic_DNA"/>
</dbReference>
<feature type="transmembrane region" description="Helical" evidence="9">
    <location>
        <begin position="170"/>
        <end position="186"/>
    </location>
</feature>
<feature type="compositionally biased region" description="Basic and acidic residues" evidence="8">
    <location>
        <begin position="1"/>
        <end position="12"/>
    </location>
</feature>
<evidence type="ECO:0000256" key="6">
    <source>
        <dbReference type="ARBA" id="ARBA00023136"/>
    </source>
</evidence>
<evidence type="ECO:0000256" key="7">
    <source>
        <dbReference type="ARBA" id="ARBA00031174"/>
    </source>
</evidence>
<comment type="caution">
    <text evidence="10">The sequence shown here is derived from an EMBL/GenBank/DDBJ whole genome shotgun (WGS) entry which is preliminary data.</text>
</comment>
<comment type="subcellular location">
    <subcellularLocation>
        <location evidence="1">Membrane</location>
        <topology evidence="1">Multi-pass membrane protein</topology>
    </subcellularLocation>
</comment>
<keyword evidence="4 9" id="KW-0812">Transmembrane</keyword>
<feature type="transmembrane region" description="Helical" evidence="9">
    <location>
        <begin position="314"/>
        <end position="330"/>
    </location>
</feature>
<evidence type="ECO:0000256" key="1">
    <source>
        <dbReference type="ARBA" id="ARBA00004141"/>
    </source>
</evidence>
<feature type="transmembrane region" description="Helical" evidence="9">
    <location>
        <begin position="511"/>
        <end position="533"/>
    </location>
</feature>
<organism evidence="10 11">
    <name type="scientific">Haloechinothrix salitolerans</name>
    <dbReference type="NCBI Taxonomy" id="926830"/>
    <lineage>
        <taxon>Bacteria</taxon>
        <taxon>Bacillati</taxon>
        <taxon>Actinomycetota</taxon>
        <taxon>Actinomycetes</taxon>
        <taxon>Pseudonocardiales</taxon>
        <taxon>Pseudonocardiaceae</taxon>
        <taxon>Haloechinothrix</taxon>
    </lineage>
</organism>